<comment type="caution">
    <text evidence="1">The sequence shown here is derived from an EMBL/GenBank/DDBJ whole genome shotgun (WGS) entry which is preliminary data.</text>
</comment>
<organism evidence="1 2">
    <name type="scientific">Dawidia soli</name>
    <dbReference type="NCBI Taxonomy" id="2782352"/>
    <lineage>
        <taxon>Bacteria</taxon>
        <taxon>Pseudomonadati</taxon>
        <taxon>Bacteroidota</taxon>
        <taxon>Cytophagia</taxon>
        <taxon>Cytophagales</taxon>
        <taxon>Chryseotaleaceae</taxon>
        <taxon>Dawidia</taxon>
    </lineage>
</organism>
<dbReference type="AlphaFoldDB" id="A0AAP2GJI6"/>
<name>A0AAP2GJI6_9BACT</name>
<evidence type="ECO:0000313" key="2">
    <source>
        <dbReference type="Proteomes" id="UP001319180"/>
    </source>
</evidence>
<dbReference type="PANTHER" id="PTHR39473:SF1">
    <property type="entry name" value="DINB-LIKE DOMAIN-CONTAINING PROTEIN"/>
    <property type="match status" value="1"/>
</dbReference>
<protein>
    <submittedName>
        <fullName evidence="1">DinB family protein</fullName>
    </submittedName>
</protein>
<dbReference type="Proteomes" id="UP001319180">
    <property type="component" value="Unassembled WGS sequence"/>
</dbReference>
<reference evidence="1 2" key="1">
    <citation type="submission" date="2021-05" db="EMBL/GenBank/DDBJ databases">
        <title>A Polyphasic approach of four new species of the genus Ohtaekwangia: Ohtaekwangia histidinii sp. nov., Ohtaekwangia cretensis sp. nov., Ohtaekwangia indiensis sp. nov., Ohtaekwangia reichenbachii sp. nov. from diverse environment.</title>
        <authorList>
            <person name="Octaviana S."/>
        </authorList>
    </citation>
    <scope>NUCLEOTIDE SEQUENCE [LARGE SCALE GENOMIC DNA]</scope>
    <source>
        <strain evidence="1 2">PWU37</strain>
    </source>
</reference>
<gene>
    <name evidence="1" type="ORF">KK078_15695</name>
</gene>
<dbReference type="SUPFAM" id="SSF109854">
    <property type="entry name" value="DinB/YfiT-like putative metalloenzymes"/>
    <property type="match status" value="1"/>
</dbReference>
<dbReference type="EMBL" id="JAHESC010000022">
    <property type="protein sequence ID" value="MBT1688013.1"/>
    <property type="molecule type" value="Genomic_DNA"/>
</dbReference>
<accession>A0AAP2GJI6</accession>
<sequence>MTYSPAHEEHLPYNPLHDLIRLLRKIDRPAYIFPARMLGHATVGQHVRHILELTQCLLQGYATSHVNYDARKRDLSLEQDPDTALALAEDLANRLELPDKPLWLAQTAWPVKLVPSFYSREVMYNTEHAIHHMALIRVALREMELNIVDEHFGVAPATMRHRRSTAER</sequence>
<keyword evidence="2" id="KW-1185">Reference proteome</keyword>
<evidence type="ECO:0000313" key="1">
    <source>
        <dbReference type="EMBL" id="MBT1688013.1"/>
    </source>
</evidence>
<dbReference type="PANTHER" id="PTHR39473">
    <property type="match status" value="1"/>
</dbReference>
<dbReference type="RefSeq" id="WP_254091242.1">
    <property type="nucleotide sequence ID" value="NZ_JAHESC010000022.1"/>
</dbReference>
<dbReference type="InterPro" id="IPR034660">
    <property type="entry name" value="DinB/YfiT-like"/>
</dbReference>
<proteinExistence type="predicted"/>